<dbReference type="RefSeq" id="WP_253485099.1">
    <property type="nucleotide sequence ID" value="NZ_JALJXV010000013.1"/>
</dbReference>
<dbReference type="EMBL" id="JALJXV010000013">
    <property type="protein sequence ID" value="MCP1677082.1"/>
    <property type="molecule type" value="Genomic_DNA"/>
</dbReference>
<feature type="chain" id="PRO_5042243333" description="YaiO family outer membrane beta-barrel protein" evidence="1">
    <location>
        <begin position="28"/>
        <end position="318"/>
    </location>
</feature>
<gene>
    <name evidence="2" type="ORF">J2T57_004256</name>
</gene>
<dbReference type="Proteomes" id="UP001205843">
    <property type="component" value="Unassembled WGS sequence"/>
</dbReference>
<protein>
    <recommendedName>
        <fullName evidence="4">YaiO family outer membrane beta-barrel protein</fullName>
    </recommendedName>
</protein>
<evidence type="ECO:0008006" key="4">
    <source>
        <dbReference type="Google" id="ProtNLM"/>
    </source>
</evidence>
<evidence type="ECO:0000256" key="1">
    <source>
        <dbReference type="SAM" id="SignalP"/>
    </source>
</evidence>
<sequence length="318" mass="35077">MPRNRRFPGWLIALVLLVSFVPCTASAEGLFSATVDRLSSSDMEFQRRVSNAPFTPIAYLGARRYGNARLVDDRSGETLNFQQTNLSAYAALPGWVGQRDGVFAGGWLSHSRFSADEPSAEDFTVDSVGVAVGWLRQVQPRWQAAAFMLPIGHRSSLGDSDWSLQTMGGASARYIQRDDLWWAFGVFANAGPYERYVLPYVGASWVINPRWTLSAVMPWPALLYAPSGDWFFRLGASPSGASWTVNSRSEEVAVSLESWNFGVTAERRLAGPLWGALEGGVRGLRGLRLDTRDATVDTPDFRGGRSGYVALSLRLRLR</sequence>
<keyword evidence="3" id="KW-1185">Reference proteome</keyword>
<feature type="signal peptide" evidence="1">
    <location>
        <begin position="1"/>
        <end position="27"/>
    </location>
</feature>
<organism evidence="2 3">
    <name type="scientific">Natronocella acetinitrilica</name>
    <dbReference type="NCBI Taxonomy" id="414046"/>
    <lineage>
        <taxon>Bacteria</taxon>
        <taxon>Pseudomonadati</taxon>
        <taxon>Pseudomonadota</taxon>
        <taxon>Gammaproteobacteria</taxon>
        <taxon>Chromatiales</taxon>
        <taxon>Ectothiorhodospiraceae</taxon>
        <taxon>Natronocella</taxon>
    </lineage>
</organism>
<comment type="caution">
    <text evidence="2">The sequence shown here is derived from an EMBL/GenBank/DDBJ whole genome shotgun (WGS) entry which is preliminary data.</text>
</comment>
<dbReference type="AlphaFoldDB" id="A0AAE3GB74"/>
<reference evidence="2" key="1">
    <citation type="submission" date="2022-03" db="EMBL/GenBank/DDBJ databases">
        <title>Genomic Encyclopedia of Type Strains, Phase III (KMG-III): the genomes of soil and plant-associated and newly described type strains.</title>
        <authorList>
            <person name="Whitman W."/>
        </authorList>
    </citation>
    <scope>NUCLEOTIDE SEQUENCE</scope>
    <source>
        <strain evidence="2">ANL 6-2</strain>
    </source>
</reference>
<proteinExistence type="predicted"/>
<keyword evidence="1" id="KW-0732">Signal</keyword>
<accession>A0AAE3GB74</accession>
<evidence type="ECO:0000313" key="3">
    <source>
        <dbReference type="Proteomes" id="UP001205843"/>
    </source>
</evidence>
<name>A0AAE3GB74_9GAMM</name>
<evidence type="ECO:0000313" key="2">
    <source>
        <dbReference type="EMBL" id="MCP1677082.1"/>
    </source>
</evidence>